<reference evidence="1" key="1">
    <citation type="journal article" date="2019" name="Sci. Rep.">
        <title>Draft genome of Tanacetum cinerariifolium, the natural source of mosquito coil.</title>
        <authorList>
            <person name="Yamashiro T."/>
            <person name="Shiraishi A."/>
            <person name="Satake H."/>
            <person name="Nakayama K."/>
        </authorList>
    </citation>
    <scope>NUCLEOTIDE SEQUENCE</scope>
</reference>
<gene>
    <name evidence="1" type="ORF">Tci_851748</name>
</gene>
<sequence length="42" mass="4674">VTPKTSHLHVVKRIFRRLSISWQIVATSTTEAQYVTAANCCG</sequence>
<proteinExistence type="predicted"/>
<protein>
    <submittedName>
        <fullName evidence="1">Uncharacterized protein</fullName>
    </submittedName>
</protein>
<accession>A0A699R2W3</accession>
<dbReference type="EMBL" id="BKCJ011072002">
    <property type="protein sequence ID" value="GFC79778.1"/>
    <property type="molecule type" value="Genomic_DNA"/>
</dbReference>
<organism evidence="1">
    <name type="scientific">Tanacetum cinerariifolium</name>
    <name type="common">Dalmatian daisy</name>
    <name type="synonym">Chrysanthemum cinerariifolium</name>
    <dbReference type="NCBI Taxonomy" id="118510"/>
    <lineage>
        <taxon>Eukaryota</taxon>
        <taxon>Viridiplantae</taxon>
        <taxon>Streptophyta</taxon>
        <taxon>Embryophyta</taxon>
        <taxon>Tracheophyta</taxon>
        <taxon>Spermatophyta</taxon>
        <taxon>Magnoliopsida</taxon>
        <taxon>eudicotyledons</taxon>
        <taxon>Gunneridae</taxon>
        <taxon>Pentapetalae</taxon>
        <taxon>asterids</taxon>
        <taxon>campanulids</taxon>
        <taxon>Asterales</taxon>
        <taxon>Asteraceae</taxon>
        <taxon>Asteroideae</taxon>
        <taxon>Anthemideae</taxon>
        <taxon>Anthemidinae</taxon>
        <taxon>Tanacetum</taxon>
    </lineage>
</organism>
<name>A0A699R2W3_TANCI</name>
<feature type="non-terminal residue" evidence="1">
    <location>
        <position position="1"/>
    </location>
</feature>
<dbReference type="AlphaFoldDB" id="A0A699R2W3"/>
<comment type="caution">
    <text evidence="1">The sequence shown here is derived from an EMBL/GenBank/DDBJ whole genome shotgun (WGS) entry which is preliminary data.</text>
</comment>
<evidence type="ECO:0000313" key="1">
    <source>
        <dbReference type="EMBL" id="GFC79778.1"/>
    </source>
</evidence>